<keyword evidence="2" id="KW-1185">Reference proteome</keyword>
<protein>
    <submittedName>
        <fullName evidence="1">Uncharacterized protein</fullName>
    </submittedName>
</protein>
<dbReference type="InParanoid" id="A0A1D2VHS3"/>
<reference evidence="2" key="1">
    <citation type="submission" date="2016-05" db="EMBL/GenBank/DDBJ databases">
        <title>Comparative genomics of biotechnologically important yeasts.</title>
        <authorList>
            <consortium name="DOE Joint Genome Institute"/>
            <person name="Riley R."/>
            <person name="Haridas S."/>
            <person name="Wolfe K.H."/>
            <person name="Lopes M.R."/>
            <person name="Hittinger C.T."/>
            <person name="Goker M."/>
            <person name="Salamov A."/>
            <person name="Wisecaver J."/>
            <person name="Long T.M."/>
            <person name="Aerts A.L."/>
            <person name="Barry K."/>
            <person name="Choi C."/>
            <person name="Clum A."/>
            <person name="Coughlan A.Y."/>
            <person name="Deshpande S."/>
            <person name="Douglass A.P."/>
            <person name="Hanson S.J."/>
            <person name="Klenk H.-P."/>
            <person name="Labutti K."/>
            <person name="Lapidus A."/>
            <person name="Lindquist E."/>
            <person name="Lipzen A."/>
            <person name="Meier-Kolthoff J.P."/>
            <person name="Ohm R.A."/>
            <person name="Otillar R.P."/>
            <person name="Pangilinan J."/>
            <person name="Peng Y."/>
            <person name="Rokas A."/>
            <person name="Rosa C.A."/>
            <person name="Scheuner C."/>
            <person name="Sibirny A.A."/>
            <person name="Slot J.C."/>
            <person name="Stielow J.B."/>
            <person name="Sun H."/>
            <person name="Kurtzman C.P."/>
            <person name="Blackwell M."/>
            <person name="Grigoriev I.V."/>
            <person name="Jeffries T.W."/>
        </authorList>
    </citation>
    <scope>NUCLEOTIDE SEQUENCE [LARGE SCALE GENOMIC DNA]</scope>
    <source>
        <strain evidence="2">DSM 1968</strain>
    </source>
</reference>
<organism evidence="1 2">
    <name type="scientific">Ascoidea rubescens DSM 1968</name>
    <dbReference type="NCBI Taxonomy" id="1344418"/>
    <lineage>
        <taxon>Eukaryota</taxon>
        <taxon>Fungi</taxon>
        <taxon>Dikarya</taxon>
        <taxon>Ascomycota</taxon>
        <taxon>Saccharomycotina</taxon>
        <taxon>Saccharomycetes</taxon>
        <taxon>Ascoideaceae</taxon>
        <taxon>Ascoidea</taxon>
    </lineage>
</organism>
<evidence type="ECO:0000313" key="2">
    <source>
        <dbReference type="Proteomes" id="UP000095038"/>
    </source>
</evidence>
<accession>A0A1D2VHS3</accession>
<evidence type="ECO:0000313" key="1">
    <source>
        <dbReference type="EMBL" id="ODV61198.1"/>
    </source>
</evidence>
<dbReference type="EMBL" id="KV454480">
    <property type="protein sequence ID" value="ODV61198.1"/>
    <property type="molecule type" value="Genomic_DNA"/>
</dbReference>
<name>A0A1D2VHS3_9ASCO</name>
<dbReference type="AlphaFoldDB" id="A0A1D2VHS3"/>
<dbReference type="GeneID" id="30968187"/>
<sequence length="59" mass="6575">MVEKAVSSFARGYVHPQMLNANLKFGETGAMLKDELAAKITELKFFAAQKFCCVWTVFG</sequence>
<dbReference type="Proteomes" id="UP000095038">
    <property type="component" value="Unassembled WGS sequence"/>
</dbReference>
<proteinExistence type="predicted"/>
<dbReference type="RefSeq" id="XP_020047505.1">
    <property type="nucleotide sequence ID" value="XM_020194551.1"/>
</dbReference>
<gene>
    <name evidence="1" type="ORF">ASCRUDRAFT_80940</name>
</gene>